<evidence type="ECO:0000313" key="3">
    <source>
        <dbReference type="Proteomes" id="UP000242498"/>
    </source>
</evidence>
<dbReference type="SUPFAM" id="SSF47794">
    <property type="entry name" value="Rad51 N-terminal domain-like"/>
    <property type="match status" value="1"/>
</dbReference>
<dbReference type="RefSeq" id="WP_096291670.1">
    <property type="nucleotide sequence ID" value="NZ_LT907782.1"/>
</dbReference>
<feature type="compositionally biased region" description="Basic residues" evidence="1">
    <location>
        <begin position="78"/>
        <end position="88"/>
    </location>
</feature>
<organism evidence="2 3">
    <name type="scientific">Nitrosomonas ureae</name>
    <dbReference type="NCBI Taxonomy" id="44577"/>
    <lineage>
        <taxon>Bacteria</taxon>
        <taxon>Pseudomonadati</taxon>
        <taxon>Pseudomonadota</taxon>
        <taxon>Betaproteobacteria</taxon>
        <taxon>Nitrosomonadales</taxon>
        <taxon>Nitrosomonadaceae</taxon>
        <taxon>Nitrosomonas</taxon>
    </lineage>
</organism>
<proteinExistence type="predicted"/>
<dbReference type="AlphaFoldDB" id="A0A285BU63"/>
<feature type="compositionally biased region" description="Basic residues" evidence="1">
    <location>
        <begin position="122"/>
        <end position="146"/>
    </location>
</feature>
<reference evidence="2 3" key="1">
    <citation type="submission" date="2017-08" db="EMBL/GenBank/DDBJ databases">
        <authorList>
            <person name="de Groot N.N."/>
        </authorList>
    </citation>
    <scope>NUCLEOTIDE SEQUENCE [LARGE SCALE GENOMIC DNA]</scope>
    <source>
        <strain evidence="2 3">Nm15</strain>
    </source>
</reference>
<dbReference type="Gene3D" id="1.10.150.20">
    <property type="entry name" value="5' to 3' exonuclease, C-terminal subdomain"/>
    <property type="match status" value="1"/>
</dbReference>
<dbReference type="EMBL" id="LT907782">
    <property type="protein sequence ID" value="SNX58794.1"/>
    <property type="molecule type" value="Genomic_DNA"/>
</dbReference>
<feature type="region of interest" description="Disordered" evidence="1">
    <location>
        <begin position="61"/>
        <end position="146"/>
    </location>
</feature>
<dbReference type="OrthoDB" id="8550255at2"/>
<evidence type="ECO:0000313" key="2">
    <source>
        <dbReference type="EMBL" id="SNX58794.1"/>
    </source>
</evidence>
<feature type="compositionally biased region" description="Basic and acidic residues" evidence="1">
    <location>
        <begin position="108"/>
        <end position="121"/>
    </location>
</feature>
<dbReference type="GO" id="GO:0000166">
    <property type="term" value="F:nucleotide binding"/>
    <property type="evidence" value="ECO:0007669"/>
    <property type="project" value="InterPro"/>
</dbReference>
<dbReference type="Proteomes" id="UP000242498">
    <property type="component" value="Chromosome I"/>
</dbReference>
<dbReference type="Pfam" id="PF14520">
    <property type="entry name" value="HHH_5"/>
    <property type="match status" value="1"/>
</dbReference>
<gene>
    <name evidence="2" type="ORF">SAMN06296273_0262</name>
</gene>
<dbReference type="InterPro" id="IPR010995">
    <property type="entry name" value="DNA_repair_Rad51/TF_NusA_a-hlx"/>
</dbReference>
<sequence length="146" mass="15901">MVKLTDVTGIGPITVKILSEHKIRTVEALAAISLTELQKIPGFSGAIRARAVKKSAAECLQTKPVKPLTTTGGETQAKGKKTSGKKAPSKIAVTNQIVSQPEPSQIDDESKKKKRNDDKQKVKDKKKKDKDKKKEGKKKGKNKKKS</sequence>
<protein>
    <submittedName>
        <fullName evidence="2">Helix-hairpin-helix domain-containing protein</fullName>
    </submittedName>
</protein>
<feature type="compositionally biased region" description="Polar residues" evidence="1">
    <location>
        <begin position="92"/>
        <end position="103"/>
    </location>
</feature>
<evidence type="ECO:0000256" key="1">
    <source>
        <dbReference type="SAM" id="MobiDB-lite"/>
    </source>
</evidence>
<name>A0A285BU63_9PROT</name>
<accession>A0A285BU63</accession>